<sequence length="631" mass="69714">MFLWFSSFASLLSQDIQTMTLSSPEILAPPRSPSSSPYNSGGTQDLRLPSNGESSNIKTHSYRYYTEASILYEENPEYSSLALENKRLMRTGIMISSPRSDDYRRFSNLFASFPRFTEIKQVRSNNFNIGIHEVTRLRKNGIMIPSQWSGDYRSFLSLLSPNLTDHRTIVNQLLAVEQLKLTLLMPARTSVMKPSSTSPRLLTLTNLSPIDLLVEDHSTSHDLTYSVFVAMASSSPETRIADEHLSLELTVRDLESTALESASSAPELSSDEIIPLLNQNQRPRINIFSASYTRRKPSEQVIKVTETEISPVTQFSSWIWSGSRYSGLLCMALSSTLYLIMELVSDTFSVQPIPLFETAFMRCTIILILSYLWLKRIGQPIFGPAHARKLLVSRALVGYLSLFSFIFSIQMLPLSQAIVLSFLNPIMASIAARVVMHEKLKITDIGGLACSFFGVLFIFGPTLTVQVGLEGKNENLKGNHHIYAFLLGLFSSITGGITYCLIKAAAKASEQPVITVLSFGLVACPATAICMFSFESFVLPAFDTLVSMIVLGLLAFCAEVLLARGLQLEKISKAANVLYIEVVLSQLWLVSTGKTGSPGLFSRLVGCLLILLSVGYTVYIGPAKDTESSIP</sequence>
<comment type="similarity">
    <text evidence="2">Belongs to the drug/metabolite transporter (DMT) superfamily. Plant drug/metabolite exporter (P-DME) (TC 2.A.7.4) family.</text>
</comment>
<evidence type="ECO:0000256" key="7">
    <source>
        <dbReference type="SAM" id="Phobius"/>
    </source>
</evidence>
<feature type="transmembrane region" description="Helical" evidence="7">
    <location>
        <begin position="481"/>
        <end position="502"/>
    </location>
</feature>
<organism evidence="10 11">
    <name type="scientific">Arabidopsis thaliana</name>
    <name type="common">Mouse-ear cress</name>
    <dbReference type="NCBI Taxonomy" id="3702"/>
    <lineage>
        <taxon>Eukaryota</taxon>
        <taxon>Viridiplantae</taxon>
        <taxon>Streptophyta</taxon>
        <taxon>Embryophyta</taxon>
        <taxon>Tracheophyta</taxon>
        <taxon>Spermatophyta</taxon>
        <taxon>Magnoliopsida</taxon>
        <taxon>eudicotyledons</taxon>
        <taxon>Gunneridae</taxon>
        <taxon>Pentapetalae</taxon>
        <taxon>rosids</taxon>
        <taxon>malvids</taxon>
        <taxon>Brassicales</taxon>
        <taxon>Brassicaceae</taxon>
        <taxon>Camelineae</taxon>
        <taxon>Arabidopsis</taxon>
    </lineage>
</organism>
<feature type="transmembrane region" description="Helical" evidence="7">
    <location>
        <begin position="353"/>
        <end position="374"/>
    </location>
</feature>
<evidence type="ECO:0000256" key="4">
    <source>
        <dbReference type="ARBA" id="ARBA00022989"/>
    </source>
</evidence>
<dbReference type="ExpressionAtlas" id="A0A178VSF6">
    <property type="expression patterns" value="baseline and differential"/>
</dbReference>
<dbReference type="Pfam" id="PF00892">
    <property type="entry name" value="EamA"/>
    <property type="match status" value="1"/>
</dbReference>
<feature type="chain" id="PRO_5008095277" description="EamA domain-containing protein" evidence="8">
    <location>
        <begin position="19"/>
        <end position="631"/>
    </location>
</feature>
<proteinExistence type="inferred from homology"/>
<feature type="region of interest" description="Disordered" evidence="6">
    <location>
        <begin position="23"/>
        <end position="54"/>
    </location>
</feature>
<keyword evidence="4 7" id="KW-1133">Transmembrane helix</keyword>
<comment type="subcellular location">
    <subcellularLocation>
        <location evidence="1">Membrane</location>
        <topology evidence="1">Multi-pass membrane protein</topology>
    </subcellularLocation>
</comment>
<feature type="transmembrane region" description="Helical" evidence="7">
    <location>
        <begin position="603"/>
        <end position="621"/>
    </location>
</feature>
<evidence type="ECO:0000256" key="5">
    <source>
        <dbReference type="ARBA" id="ARBA00023136"/>
    </source>
</evidence>
<reference evidence="11" key="1">
    <citation type="journal article" date="2016" name="Proc. Natl. Acad. Sci. U.S.A.">
        <title>Chromosome-level assembly of Arabidopsis thaliana Ler reveals the extent of translocation and inversion polymorphisms.</title>
        <authorList>
            <person name="Zapata L."/>
            <person name="Ding J."/>
            <person name="Willing E.M."/>
            <person name="Hartwig B."/>
            <person name="Bezdan D."/>
            <person name="Jiao W.B."/>
            <person name="Patel V."/>
            <person name="Velikkakam James G."/>
            <person name="Koornneef M."/>
            <person name="Ossowski S."/>
            <person name="Schneeberger K."/>
        </authorList>
    </citation>
    <scope>NUCLEOTIDE SEQUENCE [LARGE SCALE GENOMIC DNA]</scope>
    <source>
        <strain evidence="11">cv. Landsberg erecta</strain>
    </source>
</reference>
<evidence type="ECO:0000259" key="9">
    <source>
        <dbReference type="Pfam" id="PF00892"/>
    </source>
</evidence>
<feature type="transmembrane region" description="Helical" evidence="7">
    <location>
        <begin position="418"/>
        <end position="436"/>
    </location>
</feature>
<dbReference type="EMBL" id="LUHQ01000002">
    <property type="protein sequence ID" value="OAP09390.1"/>
    <property type="molecule type" value="Genomic_DNA"/>
</dbReference>
<dbReference type="GO" id="GO:0016020">
    <property type="term" value="C:membrane"/>
    <property type="evidence" value="ECO:0007669"/>
    <property type="project" value="UniProtKB-SubCell"/>
</dbReference>
<evidence type="ECO:0000256" key="1">
    <source>
        <dbReference type="ARBA" id="ARBA00004141"/>
    </source>
</evidence>
<feature type="transmembrane region" description="Helical" evidence="7">
    <location>
        <begin position="540"/>
        <end position="562"/>
    </location>
</feature>
<evidence type="ECO:0000313" key="11">
    <source>
        <dbReference type="Proteomes" id="UP000078284"/>
    </source>
</evidence>
<comment type="caution">
    <text evidence="10">The sequence shown here is derived from an EMBL/GenBank/DDBJ whole genome shotgun (WGS) entry which is preliminary data.</text>
</comment>
<dbReference type="PANTHER" id="PTHR22911">
    <property type="entry name" value="ACYL-MALONYL CONDENSING ENZYME-RELATED"/>
    <property type="match status" value="1"/>
</dbReference>
<feature type="transmembrane region" description="Helical" evidence="7">
    <location>
        <begin position="514"/>
        <end position="534"/>
    </location>
</feature>
<feature type="domain" description="EamA" evidence="9">
    <location>
        <begin position="327"/>
        <end position="459"/>
    </location>
</feature>
<dbReference type="PANTHER" id="PTHR22911:SF6">
    <property type="entry name" value="SOLUTE CARRIER FAMILY 35 MEMBER G1"/>
    <property type="match status" value="1"/>
</dbReference>
<keyword evidence="8" id="KW-0732">Signal</keyword>
<evidence type="ECO:0000256" key="2">
    <source>
        <dbReference type="ARBA" id="ARBA00007635"/>
    </source>
</evidence>
<accession>A0A178VSF6</accession>
<evidence type="ECO:0000256" key="3">
    <source>
        <dbReference type="ARBA" id="ARBA00022692"/>
    </source>
</evidence>
<protein>
    <recommendedName>
        <fullName evidence="9">EamA domain-containing protein</fullName>
    </recommendedName>
</protein>
<dbReference type="InterPro" id="IPR000620">
    <property type="entry name" value="EamA_dom"/>
</dbReference>
<keyword evidence="5 7" id="KW-0472">Membrane</keyword>
<feature type="transmembrane region" description="Helical" evidence="7">
    <location>
        <begin position="395"/>
        <end position="412"/>
    </location>
</feature>
<name>A0A178VSF6_ARATH</name>
<feature type="transmembrane region" description="Helical" evidence="7">
    <location>
        <begin position="448"/>
        <end position="469"/>
    </location>
</feature>
<dbReference type="AlphaFoldDB" id="A0A178VSF6"/>
<feature type="signal peptide" evidence="8">
    <location>
        <begin position="1"/>
        <end position="18"/>
    </location>
</feature>
<evidence type="ECO:0000256" key="8">
    <source>
        <dbReference type="SAM" id="SignalP"/>
    </source>
</evidence>
<dbReference type="Proteomes" id="UP000078284">
    <property type="component" value="Chromosome 2"/>
</dbReference>
<dbReference type="InterPro" id="IPR037185">
    <property type="entry name" value="EmrE-like"/>
</dbReference>
<keyword evidence="3 7" id="KW-0812">Transmembrane</keyword>
<evidence type="ECO:0000256" key="6">
    <source>
        <dbReference type="SAM" id="MobiDB-lite"/>
    </source>
</evidence>
<dbReference type="SUPFAM" id="SSF103481">
    <property type="entry name" value="Multidrug resistance efflux transporter EmrE"/>
    <property type="match status" value="1"/>
</dbReference>
<gene>
    <name evidence="10" type="ordered locus">AXX17_At2g04810</name>
</gene>
<evidence type="ECO:0000313" key="10">
    <source>
        <dbReference type="EMBL" id="OAP09390.1"/>
    </source>
</evidence>